<dbReference type="Pfam" id="PF00400">
    <property type="entry name" value="WD40"/>
    <property type="match status" value="1"/>
</dbReference>
<organism evidence="4 5">
    <name type="scientific">Rotaria sordida</name>
    <dbReference type="NCBI Taxonomy" id="392033"/>
    <lineage>
        <taxon>Eukaryota</taxon>
        <taxon>Metazoa</taxon>
        <taxon>Spiralia</taxon>
        <taxon>Gnathifera</taxon>
        <taxon>Rotifera</taxon>
        <taxon>Eurotatoria</taxon>
        <taxon>Bdelloidea</taxon>
        <taxon>Philodinida</taxon>
        <taxon>Philodinidae</taxon>
        <taxon>Rotaria</taxon>
    </lineage>
</organism>
<accession>A0A815BM08</accession>
<dbReference type="Proteomes" id="UP000663870">
    <property type="component" value="Unassembled WGS sequence"/>
</dbReference>
<keyword evidence="5" id="KW-1185">Reference proteome</keyword>
<dbReference type="InterPro" id="IPR051179">
    <property type="entry name" value="WD_repeat_multifunction"/>
</dbReference>
<dbReference type="EMBL" id="CAJNOL010001038">
    <property type="protein sequence ID" value="CAF1272419.1"/>
    <property type="molecule type" value="Genomic_DNA"/>
</dbReference>
<evidence type="ECO:0000256" key="3">
    <source>
        <dbReference type="SAM" id="MobiDB-lite"/>
    </source>
</evidence>
<dbReference type="SMART" id="SM00320">
    <property type="entry name" value="WD40"/>
    <property type="match status" value="7"/>
</dbReference>
<dbReference type="InterPro" id="IPR001680">
    <property type="entry name" value="WD40_rpt"/>
</dbReference>
<dbReference type="SUPFAM" id="SSF50998">
    <property type="entry name" value="Quinoprotein alcohol dehydrogenase-like"/>
    <property type="match status" value="1"/>
</dbReference>
<evidence type="ECO:0000256" key="1">
    <source>
        <dbReference type="ARBA" id="ARBA00022574"/>
    </source>
</evidence>
<dbReference type="PANTHER" id="PTHR19857">
    <property type="entry name" value="MITOCHONDRIAL DIVISION PROTEIN 1-RELATED"/>
    <property type="match status" value="1"/>
</dbReference>
<dbReference type="InterPro" id="IPR015943">
    <property type="entry name" value="WD40/YVTN_repeat-like_dom_sf"/>
</dbReference>
<evidence type="ECO:0000256" key="2">
    <source>
        <dbReference type="ARBA" id="ARBA00022737"/>
    </source>
</evidence>
<comment type="caution">
    <text evidence="4">The sequence shown here is derived from an EMBL/GenBank/DDBJ whole genome shotgun (WGS) entry which is preliminary data.</text>
</comment>
<proteinExistence type="predicted"/>
<dbReference type="Gene3D" id="2.130.10.10">
    <property type="entry name" value="YVTN repeat-like/Quinoprotein amine dehydrogenase"/>
    <property type="match status" value="1"/>
</dbReference>
<evidence type="ECO:0000313" key="4">
    <source>
        <dbReference type="EMBL" id="CAF1272419.1"/>
    </source>
</evidence>
<dbReference type="InterPro" id="IPR018391">
    <property type="entry name" value="PQQ_b-propeller_rpt"/>
</dbReference>
<dbReference type="SMART" id="SM00564">
    <property type="entry name" value="PQQ"/>
    <property type="match status" value="2"/>
</dbReference>
<feature type="region of interest" description="Disordered" evidence="3">
    <location>
        <begin position="1"/>
        <end position="22"/>
    </location>
</feature>
<name>A0A815BM08_9BILA</name>
<dbReference type="PANTHER" id="PTHR19857:SF8">
    <property type="entry name" value="ANGIO-ASSOCIATED MIGRATORY CELL PROTEIN"/>
    <property type="match status" value="1"/>
</dbReference>
<keyword evidence="2" id="KW-0677">Repeat</keyword>
<sequence length="511" mass="57835">MLHKNSPERHAHSDSDDDDNHIHIDVNDAFEVIDIDSTTENIVENQLDDLDLAENMADEEGEEEEENDDALLKISHHKNENSIFTISIDPQLQNRVCTGGEDDRCLLWHLDTGELIYEYPLFDDSVHQICWSFDGKYLCACDMRGQIRCWTNNQDNLPINEVWTFHTGNDIELMRFHPSAHVLFVGTNDSQLWLFKIPSGEYKIMHGGTDAEIITLEILANGKQCVCGYGNGQIKLWDLKQCSIIWQYDNNGEDNNTMNINNKCISMCLNDEQTLVACGSAGGNCRVLNLNNGKLLSLFPCFQSSLSNKPSTEEEEEDDDDDESTATTIESVAFGSGHLLICGTLSGYIYIWDINTKHLRTTLNLQSGIVKCLLNDGYLLYAACLDGHIRLLDIRNGEPLKEWKSGGGQGCEIMDMVITKDKRHLLCAYIQDEEKKNDLKMENQENLTNIQTNDHHDDLVEEVTSSVTRVIDGDTYPISDNESTTDSVYIIDTNTVQLQKNDDEQGEFNRK</sequence>
<dbReference type="AlphaFoldDB" id="A0A815BM08"/>
<reference evidence="4" key="1">
    <citation type="submission" date="2021-02" db="EMBL/GenBank/DDBJ databases">
        <authorList>
            <person name="Nowell W R."/>
        </authorList>
    </citation>
    <scope>NUCLEOTIDE SEQUENCE</scope>
</reference>
<dbReference type="InterPro" id="IPR011047">
    <property type="entry name" value="Quinoprotein_ADH-like_sf"/>
</dbReference>
<protein>
    <submittedName>
        <fullName evidence="4">Uncharacterized protein</fullName>
    </submittedName>
</protein>
<gene>
    <name evidence="4" type="ORF">JXQ802_LOCUS28058</name>
</gene>
<evidence type="ECO:0000313" key="5">
    <source>
        <dbReference type="Proteomes" id="UP000663870"/>
    </source>
</evidence>
<keyword evidence="1" id="KW-0853">WD repeat</keyword>